<gene>
    <name evidence="8" type="ORF">Cvel_3432</name>
</gene>
<dbReference type="PhylomeDB" id="A0A0G4FJY7"/>
<dbReference type="GO" id="GO:0016829">
    <property type="term" value="F:lyase activity"/>
    <property type="evidence" value="ECO:0007669"/>
    <property type="project" value="UniProtKB-KW"/>
</dbReference>
<evidence type="ECO:0008006" key="9">
    <source>
        <dbReference type="Google" id="ProtNLM"/>
    </source>
</evidence>
<evidence type="ECO:0000256" key="1">
    <source>
        <dbReference type="ARBA" id="ARBA00001933"/>
    </source>
</evidence>
<dbReference type="InterPro" id="IPR001926">
    <property type="entry name" value="TrpB-like_PALP"/>
</dbReference>
<comment type="similarity">
    <text evidence="2">Belongs to the threonine synthase family.</text>
</comment>
<keyword evidence="4" id="KW-0456">Lyase</keyword>
<evidence type="ECO:0000256" key="5">
    <source>
        <dbReference type="PIRSR" id="PIRSR604450-51"/>
    </source>
</evidence>
<dbReference type="Gene3D" id="3.90.1380.10">
    <property type="entry name" value="Threonine synthase, N-terminal domain"/>
    <property type="match status" value="1"/>
</dbReference>
<dbReference type="PANTHER" id="PTHR42690:SF1">
    <property type="entry name" value="THREONINE SYNTHASE-LIKE 2"/>
    <property type="match status" value="1"/>
</dbReference>
<comment type="cofactor">
    <cofactor evidence="1 5">
        <name>pyridoxal 5'-phosphate</name>
        <dbReference type="ChEBI" id="CHEBI:597326"/>
    </cofactor>
</comment>
<dbReference type="NCBIfam" id="TIGR00260">
    <property type="entry name" value="thrC"/>
    <property type="match status" value="1"/>
</dbReference>
<dbReference type="FunFam" id="3.90.1380.10:FF:000003">
    <property type="entry name" value="THR4p Threonine synthase"/>
    <property type="match status" value="1"/>
</dbReference>
<dbReference type="CDD" id="cd01560">
    <property type="entry name" value="Thr-synth_2"/>
    <property type="match status" value="1"/>
</dbReference>
<dbReference type="PANTHER" id="PTHR42690">
    <property type="entry name" value="THREONINE SYNTHASE FAMILY MEMBER"/>
    <property type="match status" value="1"/>
</dbReference>
<evidence type="ECO:0000313" key="8">
    <source>
        <dbReference type="EMBL" id="CEM14093.1"/>
    </source>
</evidence>
<evidence type="ECO:0000259" key="6">
    <source>
        <dbReference type="Pfam" id="PF00291"/>
    </source>
</evidence>
<accession>A0A0G4FJY7</accession>
<evidence type="ECO:0000256" key="2">
    <source>
        <dbReference type="ARBA" id="ARBA00005517"/>
    </source>
</evidence>
<feature type="domain" description="Tryptophan synthase beta chain-like PALP" evidence="6">
    <location>
        <begin position="103"/>
        <end position="333"/>
    </location>
</feature>
<evidence type="ECO:0000256" key="3">
    <source>
        <dbReference type="ARBA" id="ARBA00022898"/>
    </source>
</evidence>
<feature type="modified residue" description="N6-(pyridoxal phosphate)lysine" evidence="5">
    <location>
        <position position="113"/>
    </location>
</feature>
<sequence length="525" mass="57907">MKYKSTRGGTTGMSFVDAVLTGLAEDGGLLMPESVPVVSKAEMKAWRSLRYQDLCFNIMRKFINVEEVGDADLKDIIERSYKTFRDPQITPVVDFVDDMHLLELFHGPTFAFKDCALQFLGNMFDWILEKRDQRTVILGATSGDTGSAAIAGFQGKRRADCVILYPLGRTSHIQELQMTTVPDENVQCVAIKGSFDDCQNIVKALFGSPLKKKLSLGAVNSINWARILAQIVYYWFAAFRVADRTKRQSLDGFEADFCVPTGNFGNILAGYYARKMGAPIGALVIASNSNNILTRFHKSGEYKISTVTPTMSPSMDIQISSNFERFMFDALGEDPKTTRAMFSALKNEGAFKATGGALDATREKFAAFCADEAETSEGIKEVFGKIGMVIEPHTAVGFICARKFWSEFPDRKAIPLVCLATAHVGKFADNVEPLLGKEAVEKEIPIELESLKGKKKRYEVLGPSDSRVGLLLRERFDPDFKGLGAVVEKTKAVVTDSLSSPKFWAIAVAGLVASALAVRHRSLRR</sequence>
<dbReference type="Pfam" id="PF14821">
    <property type="entry name" value="Thr_synth_N"/>
    <property type="match status" value="1"/>
</dbReference>
<dbReference type="Pfam" id="PF24857">
    <property type="entry name" value="THR4_C"/>
    <property type="match status" value="1"/>
</dbReference>
<evidence type="ECO:0000256" key="4">
    <source>
        <dbReference type="ARBA" id="ARBA00023239"/>
    </source>
</evidence>
<dbReference type="EMBL" id="CDMZ01000429">
    <property type="protein sequence ID" value="CEM14093.1"/>
    <property type="molecule type" value="Genomic_DNA"/>
</dbReference>
<keyword evidence="3 5" id="KW-0663">Pyridoxal phosphate</keyword>
<organism evidence="8">
    <name type="scientific">Chromera velia CCMP2878</name>
    <dbReference type="NCBI Taxonomy" id="1169474"/>
    <lineage>
        <taxon>Eukaryota</taxon>
        <taxon>Sar</taxon>
        <taxon>Alveolata</taxon>
        <taxon>Colpodellida</taxon>
        <taxon>Chromeraceae</taxon>
        <taxon>Chromera</taxon>
    </lineage>
</organism>
<dbReference type="Pfam" id="PF00291">
    <property type="entry name" value="PALP"/>
    <property type="match status" value="1"/>
</dbReference>
<dbReference type="InterPro" id="IPR037158">
    <property type="entry name" value="Thr_synth_N_sf"/>
</dbReference>
<dbReference type="InterPro" id="IPR004450">
    <property type="entry name" value="Thr_synthase-like"/>
</dbReference>
<dbReference type="InterPro" id="IPR036052">
    <property type="entry name" value="TrpB-like_PALP_sf"/>
</dbReference>
<dbReference type="Gene3D" id="3.40.50.1100">
    <property type="match status" value="2"/>
</dbReference>
<evidence type="ECO:0000259" key="7">
    <source>
        <dbReference type="Pfam" id="PF14821"/>
    </source>
</evidence>
<dbReference type="InterPro" id="IPR029144">
    <property type="entry name" value="Thr_synth_N"/>
</dbReference>
<protein>
    <recommendedName>
        <fullName evidence="9">Threonine synthase</fullName>
    </recommendedName>
</protein>
<dbReference type="AlphaFoldDB" id="A0A0G4FJY7"/>
<dbReference type="InterPro" id="IPR051166">
    <property type="entry name" value="Threonine_Synthase"/>
</dbReference>
<proteinExistence type="inferred from homology"/>
<reference evidence="8" key="1">
    <citation type="submission" date="2014-11" db="EMBL/GenBank/DDBJ databases">
        <authorList>
            <person name="Otto D Thomas"/>
            <person name="Naeem Raeece"/>
        </authorList>
    </citation>
    <scope>NUCLEOTIDE SEQUENCE</scope>
</reference>
<dbReference type="VEuPathDB" id="CryptoDB:Cvel_3432"/>
<dbReference type="SUPFAM" id="SSF53686">
    <property type="entry name" value="Tryptophan synthase beta subunit-like PLP-dependent enzymes"/>
    <property type="match status" value="1"/>
</dbReference>
<feature type="domain" description="Threonine synthase N-terminal" evidence="7">
    <location>
        <begin position="2"/>
        <end position="81"/>
    </location>
</feature>
<name>A0A0G4FJY7_9ALVE</name>